<protein>
    <submittedName>
        <fullName evidence="1">Cap binding protein</fullName>
    </submittedName>
</protein>
<reference evidence="1" key="1">
    <citation type="submission" date="2018-02" db="EMBL/GenBank/DDBJ databases">
        <title>Rhizophora mucronata_Transcriptome.</title>
        <authorList>
            <person name="Meera S.P."/>
            <person name="Sreeshan A."/>
            <person name="Augustine A."/>
        </authorList>
    </citation>
    <scope>NUCLEOTIDE SEQUENCE</scope>
    <source>
        <tissue evidence="1">Leaf</tissue>
    </source>
</reference>
<dbReference type="AlphaFoldDB" id="A0A2P2L934"/>
<accession>A0A2P2L934</accession>
<sequence>MLICFQFKYFPLKMCCLTNNKMLCLCVYMFDIYISCVHSKLLRRLRELWLA</sequence>
<dbReference type="EMBL" id="GGEC01033985">
    <property type="protein sequence ID" value="MBX14469.1"/>
    <property type="molecule type" value="Transcribed_RNA"/>
</dbReference>
<proteinExistence type="predicted"/>
<organism evidence="1">
    <name type="scientific">Rhizophora mucronata</name>
    <name type="common">Asiatic mangrove</name>
    <dbReference type="NCBI Taxonomy" id="61149"/>
    <lineage>
        <taxon>Eukaryota</taxon>
        <taxon>Viridiplantae</taxon>
        <taxon>Streptophyta</taxon>
        <taxon>Embryophyta</taxon>
        <taxon>Tracheophyta</taxon>
        <taxon>Spermatophyta</taxon>
        <taxon>Magnoliopsida</taxon>
        <taxon>eudicotyledons</taxon>
        <taxon>Gunneridae</taxon>
        <taxon>Pentapetalae</taxon>
        <taxon>rosids</taxon>
        <taxon>fabids</taxon>
        <taxon>Malpighiales</taxon>
        <taxon>Rhizophoraceae</taxon>
        <taxon>Rhizophora</taxon>
    </lineage>
</organism>
<evidence type="ECO:0000313" key="1">
    <source>
        <dbReference type="EMBL" id="MBX14469.1"/>
    </source>
</evidence>
<name>A0A2P2L934_RHIMU</name>